<dbReference type="KEGG" id="avp:AVENP_2269"/>
<gene>
    <name evidence="1" type="ORF">AVENP_2269</name>
</gene>
<keyword evidence="2" id="KW-1185">Reference proteome</keyword>
<proteinExistence type="predicted"/>
<evidence type="ECO:0000313" key="1">
    <source>
        <dbReference type="EMBL" id="QKF67797.1"/>
    </source>
</evidence>
<organism evidence="1 2">
    <name type="scientific">Arcobacter venerupis</name>
    <dbReference type="NCBI Taxonomy" id="1054033"/>
    <lineage>
        <taxon>Bacteria</taxon>
        <taxon>Pseudomonadati</taxon>
        <taxon>Campylobacterota</taxon>
        <taxon>Epsilonproteobacteria</taxon>
        <taxon>Campylobacterales</taxon>
        <taxon>Arcobacteraceae</taxon>
        <taxon>Arcobacter</taxon>
    </lineage>
</organism>
<name>A0AAE7BCK5_9BACT</name>
<dbReference type="InterPro" id="IPR010696">
    <property type="entry name" value="DUF1272"/>
</dbReference>
<dbReference type="AlphaFoldDB" id="A0AAE7BCK5"/>
<dbReference type="EMBL" id="CP053840">
    <property type="protein sequence ID" value="QKF67797.1"/>
    <property type="molecule type" value="Genomic_DNA"/>
</dbReference>
<accession>A0AAE7BCK5</accession>
<reference evidence="1 2" key="1">
    <citation type="submission" date="2020-05" db="EMBL/GenBank/DDBJ databases">
        <title>Complete genome sequencing of Campylobacter and Arcobacter type strains.</title>
        <authorList>
            <person name="Miller W.G."/>
            <person name="Yee E."/>
        </authorList>
    </citation>
    <scope>NUCLEOTIDE SEQUENCE [LARGE SCALE GENOMIC DNA]</scope>
    <source>
        <strain evidence="1 2">LMG 26156</strain>
    </source>
</reference>
<evidence type="ECO:0000313" key="2">
    <source>
        <dbReference type="Proteomes" id="UP000503482"/>
    </source>
</evidence>
<sequence>MLELRPGCECCDKDLPANLEGAYICSFECTFCFDCASEILGYICPNCGGTLIPRPLRTLEKLVNSPASTVRTFNPNICKK</sequence>
<dbReference type="Pfam" id="PF06906">
    <property type="entry name" value="DUF1272"/>
    <property type="match status" value="1"/>
</dbReference>
<protein>
    <submittedName>
        <fullName evidence="1">DUF1272 domain-containing protein</fullName>
    </submittedName>
</protein>
<dbReference type="RefSeq" id="WP_128359017.1">
    <property type="nucleotide sequence ID" value="NZ_CP053840.1"/>
</dbReference>
<dbReference type="Proteomes" id="UP000503482">
    <property type="component" value="Chromosome"/>
</dbReference>